<evidence type="ECO:0000313" key="3">
    <source>
        <dbReference type="Proteomes" id="UP000661691"/>
    </source>
</evidence>
<dbReference type="Gene3D" id="1.10.10.10">
    <property type="entry name" value="Winged helix-like DNA-binding domain superfamily/Winged helix DNA-binding domain"/>
    <property type="match status" value="1"/>
</dbReference>
<name>A0A926NI35_9BACL</name>
<dbReference type="Pfam" id="PF13443">
    <property type="entry name" value="HTH_26"/>
    <property type="match status" value="1"/>
</dbReference>
<dbReference type="InterPro" id="IPR010982">
    <property type="entry name" value="Lambda_DNA-bd_dom_sf"/>
</dbReference>
<dbReference type="GO" id="GO:0003677">
    <property type="term" value="F:DNA binding"/>
    <property type="evidence" value="ECO:0007669"/>
    <property type="project" value="InterPro"/>
</dbReference>
<dbReference type="EMBL" id="JACXAH010000054">
    <property type="protein sequence ID" value="MBD1373959.1"/>
    <property type="molecule type" value="Genomic_DNA"/>
</dbReference>
<dbReference type="InterPro" id="IPR036388">
    <property type="entry name" value="WH-like_DNA-bd_sf"/>
</dbReference>
<dbReference type="RefSeq" id="WP_191142889.1">
    <property type="nucleotide sequence ID" value="NZ_JACXAH010000054.1"/>
</dbReference>
<gene>
    <name evidence="2" type="ORF">IC620_16575</name>
</gene>
<keyword evidence="3" id="KW-1185">Reference proteome</keyword>
<organism evidence="2 3">
    <name type="scientific">Polycladospora coralii</name>
    <dbReference type="NCBI Taxonomy" id="2771432"/>
    <lineage>
        <taxon>Bacteria</taxon>
        <taxon>Bacillati</taxon>
        <taxon>Bacillota</taxon>
        <taxon>Bacilli</taxon>
        <taxon>Bacillales</taxon>
        <taxon>Thermoactinomycetaceae</taxon>
        <taxon>Polycladospora</taxon>
    </lineage>
</organism>
<dbReference type="Proteomes" id="UP000661691">
    <property type="component" value="Unassembled WGS sequence"/>
</dbReference>
<proteinExistence type="predicted"/>
<sequence length="69" mass="8541">MITYEPFRLWYVKHFPNHSRNDIAKETGLSRHTITKIWNDNHTKTETLERICETYKLRIEQVCEYREQK</sequence>
<evidence type="ECO:0000313" key="2">
    <source>
        <dbReference type="EMBL" id="MBD1373959.1"/>
    </source>
</evidence>
<dbReference type="SUPFAM" id="SSF47413">
    <property type="entry name" value="lambda repressor-like DNA-binding domains"/>
    <property type="match status" value="1"/>
</dbReference>
<dbReference type="AlphaFoldDB" id="A0A926NI35"/>
<dbReference type="InterPro" id="IPR001387">
    <property type="entry name" value="Cro/C1-type_HTH"/>
</dbReference>
<dbReference type="PROSITE" id="PS50943">
    <property type="entry name" value="HTH_CROC1"/>
    <property type="match status" value="1"/>
</dbReference>
<reference evidence="2" key="1">
    <citation type="submission" date="2020-09" db="EMBL/GenBank/DDBJ databases">
        <title>A novel bacterium of genus Hazenella, isolated from South China Sea.</title>
        <authorList>
            <person name="Huang H."/>
            <person name="Mo K."/>
            <person name="Hu Y."/>
        </authorList>
    </citation>
    <scope>NUCLEOTIDE SEQUENCE</scope>
    <source>
        <strain evidence="2">IB182357</strain>
    </source>
</reference>
<feature type="domain" description="HTH cro/C1-type" evidence="1">
    <location>
        <begin position="19"/>
        <end position="62"/>
    </location>
</feature>
<evidence type="ECO:0000259" key="1">
    <source>
        <dbReference type="PROSITE" id="PS50943"/>
    </source>
</evidence>
<comment type="caution">
    <text evidence="2">The sequence shown here is derived from an EMBL/GenBank/DDBJ whole genome shotgun (WGS) entry which is preliminary data.</text>
</comment>
<protein>
    <submittedName>
        <fullName evidence="2">Helix-turn-helix transcriptional regulator</fullName>
    </submittedName>
</protein>
<accession>A0A926NI35</accession>